<sequence length="532" mass="60842">MTRILNPILRGFHPDPSILRVGDDYFIATSTFEWWPGVRLHHSRDLVHWRPIGYALTRTSQLEMLGNPDSGGIWAPCLSHDGAQFYLIYTDVKTWGNGEVFKDAHNYLVTAPSIEGPWSEPVYLNSSGFDPSLFHDEDGRKWLLNMRWDHRKGRNAFAGILLQEYDPQQKRLVGPVHNIFRGTPLGVTEGPHLYKKDGWYYLVVAEGGTTYAHAVTVARSQRIEGPYEVDPCYPTLTARGHPELPLQKAGHASLVQTQQGEWYMAHLVGRPLEPPQALRRHCPLGRETALQKIRWSPDGWPRLWHGSNTPALEVEAPALPPHPWPKEPERDDFEAPTLSLHFQTLRHPPDPSWLSLTERPGYLRLFGRESLSSRHRQSLVARRLQHFYAEAETVLEFEPQHFQQMAGLVCYYDTGNWVYLRVSRDEALGKTLSILTCDNGHYDEPLDGELGIEGWSRVYLKVRYQRDTFGFAYSANGLDWSEIPLRFPAYKLSDDHCRGLGFTGTFIGLCAQDLSGARLHADFDYFVYRGLE</sequence>
<dbReference type="GO" id="GO:0005975">
    <property type="term" value="P:carbohydrate metabolic process"/>
    <property type="evidence" value="ECO:0007669"/>
    <property type="project" value="InterPro"/>
</dbReference>
<evidence type="ECO:0000313" key="9">
    <source>
        <dbReference type="Proteomes" id="UP000266089"/>
    </source>
</evidence>
<evidence type="ECO:0000256" key="4">
    <source>
        <dbReference type="PIRSR" id="PIRSR606710-1"/>
    </source>
</evidence>
<evidence type="ECO:0000256" key="2">
    <source>
        <dbReference type="ARBA" id="ARBA00022801"/>
    </source>
</evidence>
<dbReference type="PANTHER" id="PTHR42812">
    <property type="entry name" value="BETA-XYLOSIDASE"/>
    <property type="match status" value="1"/>
</dbReference>
<evidence type="ECO:0000256" key="6">
    <source>
        <dbReference type="RuleBase" id="RU361187"/>
    </source>
</evidence>
<keyword evidence="3 6" id="KW-0326">Glycosidase</keyword>
<comment type="caution">
    <text evidence="8">The sequence shown here is derived from an EMBL/GenBank/DDBJ whole genome shotgun (WGS) entry which is preliminary data.</text>
</comment>
<keyword evidence="2 6" id="KW-0378">Hydrolase</keyword>
<accession>A0A399E1Y8</accession>
<gene>
    <name evidence="8" type="primary">xynB</name>
    <name evidence="8" type="ORF">Mcate_01177</name>
</gene>
<feature type="active site" description="Proton donor" evidence="4">
    <location>
        <position position="189"/>
    </location>
</feature>
<dbReference type="InterPro" id="IPR051795">
    <property type="entry name" value="Glycosyl_Hydrlase_43"/>
</dbReference>
<dbReference type="RefSeq" id="WP_024049737.1">
    <property type="nucleotide sequence ID" value="NZ_JBHSXZ010000022.1"/>
</dbReference>
<dbReference type="InterPro" id="IPR013320">
    <property type="entry name" value="ConA-like_dom_sf"/>
</dbReference>
<dbReference type="Gene3D" id="2.115.10.20">
    <property type="entry name" value="Glycosyl hydrolase domain, family 43"/>
    <property type="match status" value="1"/>
</dbReference>
<reference evidence="8 9" key="1">
    <citation type="submission" date="2018-08" db="EMBL/GenBank/DDBJ databases">
        <title>Meiothermus cateniformans JCM 15151 genome sequencing project.</title>
        <authorList>
            <person name="Da Costa M.S."/>
            <person name="Albuquerque L."/>
            <person name="Raposo P."/>
            <person name="Froufe H.J.C."/>
            <person name="Barroso C.S."/>
            <person name="Egas C."/>
        </authorList>
    </citation>
    <scope>NUCLEOTIDE SEQUENCE [LARGE SCALE GENOMIC DNA]</scope>
    <source>
        <strain evidence="8 9">JCM 15151</strain>
    </source>
</reference>
<feature type="domain" description="Beta-xylosidase C-terminal Concanavalin A-like" evidence="7">
    <location>
        <begin position="330"/>
        <end position="529"/>
    </location>
</feature>
<comment type="similarity">
    <text evidence="1 6">Belongs to the glycosyl hydrolase 43 family.</text>
</comment>
<evidence type="ECO:0000256" key="1">
    <source>
        <dbReference type="ARBA" id="ARBA00009865"/>
    </source>
</evidence>
<dbReference type="EMBL" id="QWKX01000022">
    <property type="protein sequence ID" value="RIH77798.1"/>
    <property type="molecule type" value="Genomic_DNA"/>
</dbReference>
<evidence type="ECO:0000256" key="5">
    <source>
        <dbReference type="PIRSR" id="PIRSR606710-2"/>
    </source>
</evidence>
<dbReference type="EC" id="3.2.1.37" evidence="8"/>
<protein>
    <submittedName>
        <fullName evidence="8">Beta-xylosidase</fullName>
        <ecNumber evidence="8">3.2.1.37</ecNumber>
    </submittedName>
</protein>
<evidence type="ECO:0000259" key="7">
    <source>
        <dbReference type="Pfam" id="PF17851"/>
    </source>
</evidence>
<dbReference type="SUPFAM" id="SSF49899">
    <property type="entry name" value="Concanavalin A-like lectins/glucanases"/>
    <property type="match status" value="1"/>
</dbReference>
<name>A0A399E1Y8_9DEIN</name>
<dbReference type="CDD" id="cd09000">
    <property type="entry name" value="GH43_SXA-like"/>
    <property type="match status" value="1"/>
</dbReference>
<dbReference type="Pfam" id="PF04616">
    <property type="entry name" value="Glyco_hydro_43"/>
    <property type="match status" value="1"/>
</dbReference>
<evidence type="ECO:0000256" key="3">
    <source>
        <dbReference type="ARBA" id="ARBA00023295"/>
    </source>
</evidence>
<dbReference type="Proteomes" id="UP000266089">
    <property type="component" value="Unassembled WGS sequence"/>
</dbReference>
<feature type="active site" description="Proton acceptor" evidence="4">
    <location>
        <position position="15"/>
    </location>
</feature>
<dbReference type="SUPFAM" id="SSF75005">
    <property type="entry name" value="Arabinanase/levansucrase/invertase"/>
    <property type="match status" value="1"/>
</dbReference>
<dbReference type="Gene3D" id="2.60.120.200">
    <property type="match status" value="1"/>
</dbReference>
<organism evidence="8 9">
    <name type="scientific">Meiothermus taiwanensis</name>
    <dbReference type="NCBI Taxonomy" id="172827"/>
    <lineage>
        <taxon>Bacteria</taxon>
        <taxon>Thermotogati</taxon>
        <taxon>Deinococcota</taxon>
        <taxon>Deinococci</taxon>
        <taxon>Thermales</taxon>
        <taxon>Thermaceae</taxon>
        <taxon>Meiothermus</taxon>
    </lineage>
</organism>
<dbReference type="Pfam" id="PF17851">
    <property type="entry name" value="GH43_C2"/>
    <property type="match status" value="1"/>
</dbReference>
<feature type="site" description="Important for catalytic activity, responsible for pKa modulation of the active site Glu and correct orientation of both the proton donor and substrate" evidence="5">
    <location>
        <position position="130"/>
    </location>
</feature>
<dbReference type="PANTHER" id="PTHR42812:SF12">
    <property type="entry name" value="BETA-XYLOSIDASE-RELATED"/>
    <property type="match status" value="1"/>
</dbReference>
<dbReference type="InterPro" id="IPR023296">
    <property type="entry name" value="Glyco_hydro_beta-prop_sf"/>
</dbReference>
<dbReference type="InterPro" id="IPR006710">
    <property type="entry name" value="Glyco_hydro_43"/>
</dbReference>
<dbReference type="OrthoDB" id="9801455at2"/>
<evidence type="ECO:0000313" key="8">
    <source>
        <dbReference type="EMBL" id="RIH77798.1"/>
    </source>
</evidence>
<dbReference type="AlphaFoldDB" id="A0A399E1Y8"/>
<proteinExistence type="inferred from homology"/>
<dbReference type="InterPro" id="IPR041542">
    <property type="entry name" value="GH43_C2"/>
</dbReference>
<dbReference type="GO" id="GO:0009044">
    <property type="term" value="F:xylan 1,4-beta-xylosidase activity"/>
    <property type="evidence" value="ECO:0007669"/>
    <property type="project" value="UniProtKB-EC"/>
</dbReference>